<reference evidence="2" key="1">
    <citation type="journal article" date="2016" name="Genome Announc.">
        <title>Genome sequences of three species of Hanseniaspora isolated from spontaneous wine fermentations.</title>
        <authorList>
            <person name="Sternes P.R."/>
            <person name="Lee D."/>
            <person name="Kutyna D.R."/>
            <person name="Borneman A.R."/>
        </authorList>
    </citation>
    <scope>NUCLEOTIDE SEQUENCE [LARGE SCALE GENOMIC DNA]</scope>
    <source>
        <strain evidence="2">AWRI3580</strain>
    </source>
</reference>
<dbReference type="OrthoDB" id="10443479at2759"/>
<dbReference type="AlphaFoldDB" id="A0A1E5R4I2"/>
<dbReference type="Proteomes" id="UP000095358">
    <property type="component" value="Unassembled WGS sequence"/>
</dbReference>
<organism evidence="1 2">
    <name type="scientific">Hanseniaspora uvarum</name>
    <name type="common">Yeast</name>
    <name type="synonym">Kloeckera apiculata</name>
    <dbReference type="NCBI Taxonomy" id="29833"/>
    <lineage>
        <taxon>Eukaryota</taxon>
        <taxon>Fungi</taxon>
        <taxon>Dikarya</taxon>
        <taxon>Ascomycota</taxon>
        <taxon>Saccharomycotina</taxon>
        <taxon>Saccharomycetes</taxon>
        <taxon>Saccharomycodales</taxon>
        <taxon>Saccharomycodaceae</taxon>
        <taxon>Hanseniaspora</taxon>
    </lineage>
</organism>
<proteinExistence type="predicted"/>
<evidence type="ECO:0000313" key="1">
    <source>
        <dbReference type="EMBL" id="OEJ81794.1"/>
    </source>
</evidence>
<gene>
    <name evidence="1" type="ORF">AWRI3580_g3859</name>
</gene>
<dbReference type="EMBL" id="LPNN01000010">
    <property type="protein sequence ID" value="OEJ81794.1"/>
    <property type="molecule type" value="Genomic_DNA"/>
</dbReference>
<dbReference type="VEuPathDB" id="FungiDB:AWRI3580_g3859"/>
<name>A0A1E5R4I2_HANUV</name>
<keyword evidence="2" id="KW-1185">Reference proteome</keyword>
<comment type="caution">
    <text evidence="1">The sequence shown here is derived from an EMBL/GenBank/DDBJ whole genome shotgun (WGS) entry which is preliminary data.</text>
</comment>
<evidence type="ECO:0000313" key="2">
    <source>
        <dbReference type="Proteomes" id="UP000095358"/>
    </source>
</evidence>
<protein>
    <submittedName>
        <fullName evidence="1">Uncharacterized protein</fullName>
    </submittedName>
</protein>
<sequence>MVYENQIFEDNNKYESKIYPYSVLQLLKTQKRFNLLFNQGNILTKVTGTNALIPIINIFLEKYSPRHDYNRIYCCLGTQLFHSFVVIIESLHVPISEIEESILFILDKQNAFNLPNMAYLLSLFLIYLKLLYKHSPDKFLEFLAKTESDNNILSILDYGKLEFNSVPLSYNIKDLKDGIFDEVEVISLFEIISTSSLWNL</sequence>
<accession>A0A1E5R4I2</accession>